<dbReference type="AlphaFoldDB" id="A0A256IGH8"/>
<dbReference type="Proteomes" id="UP000216308">
    <property type="component" value="Unassembled WGS sequence"/>
</dbReference>
<dbReference type="OrthoDB" id="85269at2157"/>
<proteinExistence type="predicted"/>
<sequence>MDAQDRVSAFVDEYGLEADLAYRVLDLESEVGEVAKEVTTSTGYGSAPEAAEIATDEVGDCLFALLALADAADVDAEEALAVALAKYEERIETTGGAGSGE</sequence>
<feature type="domain" description="NTP pyrophosphohydrolase MazG-like" evidence="1">
    <location>
        <begin position="27"/>
        <end position="91"/>
    </location>
</feature>
<dbReference type="GO" id="GO:0016787">
    <property type="term" value="F:hydrolase activity"/>
    <property type="evidence" value="ECO:0007669"/>
    <property type="project" value="UniProtKB-KW"/>
</dbReference>
<gene>
    <name evidence="2" type="ORF">DJ70_11075</name>
</gene>
<name>A0A256IGH8_9EURY</name>
<dbReference type="RefSeq" id="WP_094532994.1">
    <property type="nucleotide sequence ID" value="NZ_NHPJ01000099.1"/>
</dbReference>
<accession>A0A256IGH8</accession>
<keyword evidence="3" id="KW-1185">Reference proteome</keyword>
<dbReference type="InterPro" id="IPR004518">
    <property type="entry name" value="MazG-like_dom"/>
</dbReference>
<reference evidence="2 3" key="1">
    <citation type="journal article" date="2014" name="Front. Microbiol.">
        <title>Population and genomic analysis of the genus Halorubrum.</title>
        <authorList>
            <person name="Fullmer M.S."/>
            <person name="Soucy S.M."/>
            <person name="Swithers K.S."/>
            <person name="Makkay A.M."/>
            <person name="Wheeler R."/>
            <person name="Ventosa A."/>
            <person name="Gogarten J.P."/>
            <person name="Papke R.T."/>
        </authorList>
    </citation>
    <scope>NUCLEOTIDE SEQUENCE [LARGE SCALE GENOMIC DNA]</scope>
    <source>
        <strain evidence="2 3">Cb34</strain>
    </source>
</reference>
<keyword evidence="2" id="KW-0378">Hydrolase</keyword>
<dbReference type="Gene3D" id="1.10.287.1080">
    <property type="entry name" value="MazG-like"/>
    <property type="match status" value="1"/>
</dbReference>
<evidence type="ECO:0000313" key="2">
    <source>
        <dbReference type="EMBL" id="OYR55645.1"/>
    </source>
</evidence>
<dbReference type="SUPFAM" id="SSF101386">
    <property type="entry name" value="all-alpha NTP pyrophosphatases"/>
    <property type="match status" value="1"/>
</dbReference>
<dbReference type="EMBL" id="NHPJ01000099">
    <property type="protein sequence ID" value="OYR55645.1"/>
    <property type="molecule type" value="Genomic_DNA"/>
</dbReference>
<comment type="caution">
    <text evidence="2">The sequence shown here is derived from an EMBL/GenBank/DDBJ whole genome shotgun (WGS) entry which is preliminary data.</text>
</comment>
<organism evidence="2 3">
    <name type="scientific">Halorubrum halodurans</name>
    <dbReference type="NCBI Taxonomy" id="1383851"/>
    <lineage>
        <taxon>Archaea</taxon>
        <taxon>Methanobacteriati</taxon>
        <taxon>Methanobacteriota</taxon>
        <taxon>Stenosarchaea group</taxon>
        <taxon>Halobacteria</taxon>
        <taxon>Halobacteriales</taxon>
        <taxon>Haloferacaceae</taxon>
        <taxon>Halorubrum</taxon>
    </lineage>
</organism>
<evidence type="ECO:0000313" key="3">
    <source>
        <dbReference type="Proteomes" id="UP000216308"/>
    </source>
</evidence>
<evidence type="ECO:0000259" key="1">
    <source>
        <dbReference type="Pfam" id="PF03819"/>
    </source>
</evidence>
<protein>
    <submittedName>
        <fullName evidence="2">Nucleotide pyrophosphohydrolase</fullName>
    </submittedName>
</protein>
<dbReference type="Pfam" id="PF03819">
    <property type="entry name" value="MazG"/>
    <property type="match status" value="1"/>
</dbReference>
<dbReference type="CDD" id="cd11523">
    <property type="entry name" value="NTP-PPase"/>
    <property type="match status" value="1"/>
</dbReference>